<comment type="caution">
    <text evidence="2">The sequence shown here is derived from an EMBL/GenBank/DDBJ whole genome shotgun (WGS) entry which is preliminary data.</text>
</comment>
<reference evidence="2 3" key="1">
    <citation type="submission" date="2018-01" db="EMBL/GenBank/DDBJ databases">
        <title>Draft genome of the strawberry crown rot pathogen Phytophthora cactorum.</title>
        <authorList>
            <person name="Armitage A.D."/>
            <person name="Lysoe E."/>
            <person name="Nellist C.F."/>
            <person name="Harrison R.J."/>
            <person name="Brurberg M.B."/>
        </authorList>
    </citation>
    <scope>NUCLEOTIDE SEQUENCE [LARGE SCALE GENOMIC DNA]</scope>
    <source>
        <strain evidence="2 3">10300</strain>
    </source>
</reference>
<evidence type="ECO:0000313" key="2">
    <source>
        <dbReference type="EMBL" id="RAW20642.1"/>
    </source>
</evidence>
<feature type="compositionally biased region" description="Basic and acidic residues" evidence="1">
    <location>
        <begin position="1"/>
        <end position="18"/>
    </location>
</feature>
<dbReference type="OrthoDB" id="129606at2759"/>
<accession>A0A329RB25</accession>
<dbReference type="Proteomes" id="UP000251314">
    <property type="component" value="Unassembled WGS sequence"/>
</dbReference>
<name>A0A329RB25_9STRA</name>
<dbReference type="STRING" id="29920.A0A329RB25"/>
<feature type="non-terminal residue" evidence="2">
    <location>
        <position position="1"/>
    </location>
</feature>
<sequence length="61" mass="6301">DGENKDGSKKDGENKDGGNQDGGTTQSSGNSDDNNEYTGSKSDIDFSTFQGDVNPGTVSPQ</sequence>
<evidence type="ECO:0000313" key="3">
    <source>
        <dbReference type="Proteomes" id="UP000251314"/>
    </source>
</evidence>
<dbReference type="AlphaFoldDB" id="A0A329RB25"/>
<gene>
    <name evidence="2" type="ORF">PC110_g22915</name>
</gene>
<evidence type="ECO:0000256" key="1">
    <source>
        <dbReference type="SAM" id="MobiDB-lite"/>
    </source>
</evidence>
<proteinExistence type="predicted"/>
<protein>
    <submittedName>
        <fullName evidence="2">Uncharacterized protein</fullName>
    </submittedName>
</protein>
<feature type="region of interest" description="Disordered" evidence="1">
    <location>
        <begin position="1"/>
        <end position="61"/>
    </location>
</feature>
<organism evidence="2 3">
    <name type="scientific">Phytophthora cactorum</name>
    <dbReference type="NCBI Taxonomy" id="29920"/>
    <lineage>
        <taxon>Eukaryota</taxon>
        <taxon>Sar</taxon>
        <taxon>Stramenopiles</taxon>
        <taxon>Oomycota</taxon>
        <taxon>Peronosporomycetes</taxon>
        <taxon>Peronosporales</taxon>
        <taxon>Peronosporaceae</taxon>
        <taxon>Phytophthora</taxon>
    </lineage>
</organism>
<keyword evidence="3" id="KW-1185">Reference proteome</keyword>
<feature type="compositionally biased region" description="Polar residues" evidence="1">
    <location>
        <begin position="22"/>
        <end position="61"/>
    </location>
</feature>
<dbReference type="VEuPathDB" id="FungiDB:PC110_g22915"/>
<dbReference type="EMBL" id="MJFZ01002572">
    <property type="protein sequence ID" value="RAW20642.1"/>
    <property type="molecule type" value="Genomic_DNA"/>
</dbReference>